<evidence type="ECO:0000313" key="5">
    <source>
        <dbReference type="Proteomes" id="UP000239485"/>
    </source>
</evidence>
<protein>
    <recommendedName>
        <fullName evidence="3">DUF418 domain-containing protein</fullName>
    </recommendedName>
</protein>
<feature type="transmembrane region" description="Helical" evidence="2">
    <location>
        <begin position="304"/>
        <end position="325"/>
    </location>
</feature>
<dbReference type="AlphaFoldDB" id="A0A2S6IKB9"/>
<keyword evidence="2" id="KW-0812">Transmembrane</keyword>
<dbReference type="EMBL" id="PTJD01000007">
    <property type="protein sequence ID" value="PPK94625.1"/>
    <property type="molecule type" value="Genomic_DNA"/>
</dbReference>
<organism evidence="4 5">
    <name type="scientific">Kineococcus xinjiangensis</name>
    <dbReference type="NCBI Taxonomy" id="512762"/>
    <lineage>
        <taxon>Bacteria</taxon>
        <taxon>Bacillati</taxon>
        <taxon>Actinomycetota</taxon>
        <taxon>Actinomycetes</taxon>
        <taxon>Kineosporiales</taxon>
        <taxon>Kineosporiaceae</taxon>
        <taxon>Kineococcus</taxon>
    </lineage>
</organism>
<feature type="transmembrane region" description="Helical" evidence="2">
    <location>
        <begin position="138"/>
        <end position="159"/>
    </location>
</feature>
<dbReference type="InterPro" id="IPR052529">
    <property type="entry name" value="Bact_Transport_Assoc"/>
</dbReference>
<evidence type="ECO:0000313" key="4">
    <source>
        <dbReference type="EMBL" id="PPK94625.1"/>
    </source>
</evidence>
<feature type="transmembrane region" description="Helical" evidence="2">
    <location>
        <begin position="261"/>
        <end position="283"/>
    </location>
</feature>
<feature type="domain" description="DUF418" evidence="3">
    <location>
        <begin position="228"/>
        <end position="376"/>
    </location>
</feature>
<reference evidence="4 5" key="1">
    <citation type="submission" date="2018-02" db="EMBL/GenBank/DDBJ databases">
        <title>Genomic Encyclopedia of Archaeal and Bacterial Type Strains, Phase II (KMG-II): from individual species to whole genera.</title>
        <authorList>
            <person name="Goeker M."/>
        </authorList>
    </citation>
    <scope>NUCLEOTIDE SEQUENCE [LARGE SCALE GENOMIC DNA]</scope>
    <source>
        <strain evidence="4 5">DSM 22857</strain>
    </source>
</reference>
<feature type="transmembrane region" description="Helical" evidence="2">
    <location>
        <begin position="337"/>
        <end position="359"/>
    </location>
</feature>
<keyword evidence="5" id="KW-1185">Reference proteome</keyword>
<dbReference type="Proteomes" id="UP000239485">
    <property type="component" value="Unassembled WGS sequence"/>
</dbReference>
<dbReference type="RefSeq" id="WP_104432936.1">
    <property type="nucleotide sequence ID" value="NZ_PTJD01000007.1"/>
</dbReference>
<feature type="transmembrane region" description="Helical" evidence="2">
    <location>
        <begin position="12"/>
        <end position="38"/>
    </location>
</feature>
<proteinExistence type="predicted"/>
<evidence type="ECO:0000256" key="2">
    <source>
        <dbReference type="SAM" id="Phobius"/>
    </source>
</evidence>
<feature type="transmembrane region" description="Helical" evidence="2">
    <location>
        <begin position="113"/>
        <end position="131"/>
    </location>
</feature>
<keyword evidence="2" id="KW-1133">Transmembrane helix</keyword>
<feature type="transmembrane region" description="Helical" evidence="2">
    <location>
        <begin position="58"/>
        <end position="77"/>
    </location>
</feature>
<dbReference type="Pfam" id="PF04235">
    <property type="entry name" value="DUF418"/>
    <property type="match status" value="1"/>
</dbReference>
<evidence type="ECO:0000256" key="1">
    <source>
        <dbReference type="SAM" id="MobiDB-lite"/>
    </source>
</evidence>
<evidence type="ECO:0000259" key="3">
    <source>
        <dbReference type="Pfam" id="PF04235"/>
    </source>
</evidence>
<dbReference type="PANTHER" id="PTHR30590">
    <property type="entry name" value="INNER MEMBRANE PROTEIN"/>
    <property type="match status" value="1"/>
</dbReference>
<dbReference type="InterPro" id="IPR007349">
    <property type="entry name" value="DUF418"/>
</dbReference>
<dbReference type="PANTHER" id="PTHR30590:SF2">
    <property type="entry name" value="INNER MEMBRANE PROTEIN"/>
    <property type="match status" value="1"/>
</dbReference>
<sequence>MTRARLDGLDVARGIAILGTFATNVWIFTAPAGLLGVLDGDTPASSAALLLQQLPNGKFLGMLTLLFGMGLALQQAAAARRGDPWPGRYPWRALLLLLDGTLHYFLVAEFDVLMGYAVTGLLVAFLLARSLRVQRAWLVTAATCHVALMSLLVLAVALVPDEPGGEGDDEGTAAAARVLQHGSWWDLVQWRWENIVLFRLEPVLIGALGVALFLLGARLLRAGVATADGTRLRRRLLLVGALALPLDLLLGTAGGDAGVIAARYLTAPLVALGLLAAVLGACLRIPRTPLGAFARRRLAEVGRTALSCYVLQNLLASALCYGWGLGLTARLDGGTRTAATVLILLGVSAAVVTAAALWLRVFQRGPLEALLHQALRWAPGARPRTPVAPQQVEPPARPLSPQ</sequence>
<dbReference type="OrthoDB" id="9807744at2"/>
<gene>
    <name evidence="4" type="ORF">CLV92_107128</name>
</gene>
<accession>A0A2S6IKB9</accession>
<comment type="caution">
    <text evidence="4">The sequence shown here is derived from an EMBL/GenBank/DDBJ whole genome shotgun (WGS) entry which is preliminary data.</text>
</comment>
<feature type="transmembrane region" description="Helical" evidence="2">
    <location>
        <begin position="195"/>
        <end position="215"/>
    </location>
</feature>
<feature type="transmembrane region" description="Helical" evidence="2">
    <location>
        <begin position="236"/>
        <end position="255"/>
    </location>
</feature>
<keyword evidence="2" id="KW-0472">Membrane</keyword>
<feature type="region of interest" description="Disordered" evidence="1">
    <location>
        <begin position="382"/>
        <end position="402"/>
    </location>
</feature>
<name>A0A2S6IKB9_9ACTN</name>